<evidence type="ECO:0000313" key="6">
    <source>
        <dbReference type="EMBL" id="QGX99004.1"/>
    </source>
</evidence>
<dbReference type="GO" id="GO:0006351">
    <property type="term" value="P:DNA-templated transcription"/>
    <property type="evidence" value="ECO:0007669"/>
    <property type="project" value="TreeGrafter"/>
</dbReference>
<dbReference type="RefSeq" id="WP_157707685.1">
    <property type="nucleotide sequence ID" value="NZ_CP034348.1"/>
</dbReference>
<dbReference type="SUPFAM" id="SSF46785">
    <property type="entry name" value="Winged helix' DNA-binding domain"/>
    <property type="match status" value="1"/>
</dbReference>
<feature type="domain" description="HTH lysR-type" evidence="5">
    <location>
        <begin position="11"/>
        <end position="68"/>
    </location>
</feature>
<evidence type="ECO:0000259" key="5">
    <source>
        <dbReference type="PROSITE" id="PS50931"/>
    </source>
</evidence>
<reference evidence="7" key="1">
    <citation type="submission" date="2018-12" db="EMBL/GenBank/DDBJ databases">
        <title>Complete genome sequence of Roseovarius sp. MME-070.</title>
        <authorList>
            <person name="Nam Y.-D."/>
            <person name="Kang J."/>
            <person name="Chung W.-H."/>
            <person name="Park Y.S."/>
        </authorList>
    </citation>
    <scope>NUCLEOTIDE SEQUENCE [LARGE SCALE GENOMIC DNA]</scope>
    <source>
        <strain evidence="7">MME-070</strain>
    </source>
</reference>
<dbReference type="KEGG" id="rom:EI983_12275"/>
<dbReference type="InterPro" id="IPR005119">
    <property type="entry name" value="LysR_subst-bd"/>
</dbReference>
<dbReference type="InterPro" id="IPR000847">
    <property type="entry name" value="LysR_HTH_N"/>
</dbReference>
<proteinExistence type="inferred from homology"/>
<dbReference type="InterPro" id="IPR058163">
    <property type="entry name" value="LysR-type_TF_proteobact-type"/>
</dbReference>
<dbReference type="InterPro" id="IPR036390">
    <property type="entry name" value="WH_DNA-bd_sf"/>
</dbReference>
<dbReference type="Pfam" id="PF00126">
    <property type="entry name" value="HTH_1"/>
    <property type="match status" value="1"/>
</dbReference>
<protein>
    <submittedName>
        <fullName evidence="6">LysR family transcriptional regulator</fullName>
    </submittedName>
</protein>
<dbReference type="Proteomes" id="UP000428330">
    <property type="component" value="Chromosome"/>
</dbReference>
<dbReference type="OrthoDB" id="9813056at2"/>
<dbReference type="Pfam" id="PF03466">
    <property type="entry name" value="LysR_substrate"/>
    <property type="match status" value="1"/>
</dbReference>
<gene>
    <name evidence="6" type="ORF">EI983_12275</name>
</gene>
<dbReference type="PANTHER" id="PTHR30537:SF74">
    <property type="entry name" value="HTH-TYPE TRANSCRIPTIONAL REGULATOR TRPI"/>
    <property type="match status" value="1"/>
</dbReference>
<evidence type="ECO:0000313" key="7">
    <source>
        <dbReference type="Proteomes" id="UP000428330"/>
    </source>
</evidence>
<dbReference type="InterPro" id="IPR036388">
    <property type="entry name" value="WH-like_DNA-bd_sf"/>
</dbReference>
<organism evidence="6 7">
    <name type="scientific">Roseovarius faecimaris</name>
    <dbReference type="NCBI Taxonomy" id="2494550"/>
    <lineage>
        <taxon>Bacteria</taxon>
        <taxon>Pseudomonadati</taxon>
        <taxon>Pseudomonadota</taxon>
        <taxon>Alphaproteobacteria</taxon>
        <taxon>Rhodobacterales</taxon>
        <taxon>Roseobacteraceae</taxon>
        <taxon>Roseovarius</taxon>
    </lineage>
</organism>
<dbReference type="SUPFAM" id="SSF53850">
    <property type="entry name" value="Periplasmic binding protein-like II"/>
    <property type="match status" value="1"/>
</dbReference>
<evidence type="ECO:0000256" key="3">
    <source>
        <dbReference type="ARBA" id="ARBA00023125"/>
    </source>
</evidence>
<dbReference type="PRINTS" id="PR00039">
    <property type="entry name" value="HTHLYSR"/>
</dbReference>
<sequence length="293" mass="31244">MSVNPPRPKGPPLNALRAFEAAARTGGFVTAAEELSVSPGAISQHIKTLEDWLGAPLFHRRSQGVRLTEFGRAVVPALTTAFDAMGEAVHQMRALSGQQVIQIAALPSVAQLWLSPRLPAIRAALPGVTFSVSALETPPNLARDLFDLSLFLRRPTGHAREIVLADDLIYPVCAPALADQIAAMRALHDLPLLHDALWAGDWALWARAILGRSDGFERGAKHSLYAIALEEARNGAGVLIGHDALVQPDLRRGTLVAPFSAPVRTGLALVLERARSTAGQGVLPDVISHLRAG</sequence>
<keyword evidence="7" id="KW-1185">Reference proteome</keyword>
<accession>A0A6I6IS98</accession>
<dbReference type="PROSITE" id="PS50931">
    <property type="entry name" value="HTH_LYSR"/>
    <property type="match status" value="1"/>
</dbReference>
<dbReference type="PANTHER" id="PTHR30537">
    <property type="entry name" value="HTH-TYPE TRANSCRIPTIONAL REGULATOR"/>
    <property type="match status" value="1"/>
</dbReference>
<dbReference type="Gene3D" id="3.40.190.10">
    <property type="entry name" value="Periplasmic binding protein-like II"/>
    <property type="match status" value="2"/>
</dbReference>
<evidence type="ECO:0000256" key="2">
    <source>
        <dbReference type="ARBA" id="ARBA00023015"/>
    </source>
</evidence>
<evidence type="ECO:0000256" key="4">
    <source>
        <dbReference type="ARBA" id="ARBA00023163"/>
    </source>
</evidence>
<keyword evidence="3" id="KW-0238">DNA-binding</keyword>
<dbReference type="GO" id="GO:0043565">
    <property type="term" value="F:sequence-specific DNA binding"/>
    <property type="evidence" value="ECO:0007669"/>
    <property type="project" value="TreeGrafter"/>
</dbReference>
<dbReference type="Gene3D" id="1.10.10.10">
    <property type="entry name" value="Winged helix-like DNA-binding domain superfamily/Winged helix DNA-binding domain"/>
    <property type="match status" value="1"/>
</dbReference>
<comment type="similarity">
    <text evidence="1">Belongs to the LysR transcriptional regulatory family.</text>
</comment>
<dbReference type="AlphaFoldDB" id="A0A6I6IS98"/>
<name>A0A6I6IS98_9RHOB</name>
<keyword evidence="2" id="KW-0805">Transcription regulation</keyword>
<evidence type="ECO:0000256" key="1">
    <source>
        <dbReference type="ARBA" id="ARBA00009437"/>
    </source>
</evidence>
<keyword evidence="4" id="KW-0804">Transcription</keyword>
<dbReference type="GO" id="GO:0003700">
    <property type="term" value="F:DNA-binding transcription factor activity"/>
    <property type="evidence" value="ECO:0007669"/>
    <property type="project" value="InterPro"/>
</dbReference>
<dbReference type="EMBL" id="CP034348">
    <property type="protein sequence ID" value="QGX99004.1"/>
    <property type="molecule type" value="Genomic_DNA"/>
</dbReference>